<evidence type="ECO:0000256" key="1">
    <source>
        <dbReference type="ARBA" id="ARBA00001974"/>
    </source>
</evidence>
<evidence type="ECO:0000313" key="7">
    <source>
        <dbReference type="EMBL" id="ATA21073.1"/>
    </source>
</evidence>
<dbReference type="InterPro" id="IPR036188">
    <property type="entry name" value="FAD/NAD-bd_sf"/>
</dbReference>
<keyword evidence="8" id="KW-1185">Reference proteome</keyword>
<dbReference type="OrthoDB" id="9813348at2"/>
<keyword evidence="4" id="KW-0560">Oxidoreductase</keyword>
<name>A0A250B4B1_9GAMM</name>
<keyword evidence="3" id="KW-0274">FAD</keyword>
<dbReference type="PANTHER" id="PTHR43400">
    <property type="entry name" value="FUMARATE REDUCTASE"/>
    <property type="match status" value="1"/>
</dbReference>
<organism evidence="7 8">
    <name type="scientific">Gibbsiella quercinecans</name>
    <dbReference type="NCBI Taxonomy" id="929813"/>
    <lineage>
        <taxon>Bacteria</taxon>
        <taxon>Pseudomonadati</taxon>
        <taxon>Pseudomonadota</taxon>
        <taxon>Gammaproteobacteria</taxon>
        <taxon>Enterobacterales</taxon>
        <taxon>Yersiniaceae</taxon>
        <taxon>Gibbsiella</taxon>
    </lineage>
</organism>
<dbReference type="SUPFAM" id="SSF51905">
    <property type="entry name" value="FAD/NAD(P)-binding domain"/>
    <property type="match status" value="1"/>
</dbReference>
<dbReference type="InterPro" id="IPR027477">
    <property type="entry name" value="Succ_DH/fumarate_Rdtase_cat_sf"/>
</dbReference>
<proteinExistence type="predicted"/>
<evidence type="ECO:0000256" key="3">
    <source>
        <dbReference type="ARBA" id="ARBA00022827"/>
    </source>
</evidence>
<dbReference type="GO" id="GO:0008202">
    <property type="term" value="P:steroid metabolic process"/>
    <property type="evidence" value="ECO:0007669"/>
    <property type="project" value="UniProtKB-ARBA"/>
</dbReference>
<evidence type="ECO:0000256" key="5">
    <source>
        <dbReference type="SAM" id="MobiDB-lite"/>
    </source>
</evidence>
<evidence type="ECO:0000256" key="2">
    <source>
        <dbReference type="ARBA" id="ARBA00022630"/>
    </source>
</evidence>
<keyword evidence="2" id="KW-0285">Flavoprotein</keyword>
<sequence length="516" mass="56908">MINSYNKWQEPENHLPVPGWDTPPQPIPDNEITQIVESDVVIIGAGCAGLFAAHSAAEHGLKVAVVEKFSTFSARGMDNGAVNSKLQLQSGKEIDEDLIFADLIRFANNKVHPELLSIWVRQSGRVFDHYIDLCEANGMKIALADAFSVAKQYPDLYRQYPTAHIFARADQKISTGNEYIPTQQAFLGFIEDQCKKLGVAFYYNVASEQIVREDNGRVSGVIGQTQDGHAVKFTAAKAVILASGGYSENQAMIDAWCPIINKAEIKTYNPQGGNAGETLAQALWIGAGLQNWPHPVMLHTIPGFHVDLMCGNQSFMHVNQFGKRFQSESLPNQSLVNGRFRQPNQLAWAIFDARYESDHQTFQSGFDGPVTEPIDVLNAHADKGRLYRADTLEALAQQIGVPVDNFVATCKRYSEMAHSGKDTDFNKEPYLMFPIEQPPYYAVPIRSHLLVTVGGLDCDPDMQVLDISGNKIPGLYAAGNIQGNFFASEYPLMAPGLSHGRAITLSYVLGEQLAKQ</sequence>
<dbReference type="Gene3D" id="3.90.700.10">
    <property type="entry name" value="Succinate dehydrogenase/fumarate reductase flavoprotein, catalytic domain"/>
    <property type="match status" value="1"/>
</dbReference>
<dbReference type="PANTHER" id="PTHR43400:SF10">
    <property type="entry name" value="3-OXOSTEROID 1-DEHYDROGENASE"/>
    <property type="match status" value="1"/>
</dbReference>
<dbReference type="InterPro" id="IPR050315">
    <property type="entry name" value="FAD-oxidoreductase_2"/>
</dbReference>
<dbReference type="GO" id="GO:0016491">
    <property type="term" value="F:oxidoreductase activity"/>
    <property type="evidence" value="ECO:0007669"/>
    <property type="project" value="UniProtKB-KW"/>
</dbReference>
<gene>
    <name evidence="7" type="ORF">AWC35_17940</name>
</gene>
<feature type="region of interest" description="Disordered" evidence="5">
    <location>
        <begin position="1"/>
        <end position="21"/>
    </location>
</feature>
<dbReference type="SUPFAM" id="SSF56425">
    <property type="entry name" value="Succinate dehydrogenase/fumarate reductase flavoprotein, catalytic domain"/>
    <property type="match status" value="1"/>
</dbReference>
<dbReference type="Pfam" id="PF00890">
    <property type="entry name" value="FAD_binding_2"/>
    <property type="match status" value="1"/>
</dbReference>
<dbReference type="EMBL" id="CP014136">
    <property type="protein sequence ID" value="ATA21073.1"/>
    <property type="molecule type" value="Genomic_DNA"/>
</dbReference>
<dbReference type="InterPro" id="IPR003953">
    <property type="entry name" value="FAD-dep_OxRdtase_2_FAD-bd"/>
</dbReference>
<dbReference type="Gene3D" id="3.50.50.60">
    <property type="entry name" value="FAD/NAD(P)-binding domain"/>
    <property type="match status" value="1"/>
</dbReference>
<dbReference type="Proteomes" id="UP000217182">
    <property type="component" value="Chromosome"/>
</dbReference>
<dbReference type="RefSeq" id="WP_095847655.1">
    <property type="nucleotide sequence ID" value="NZ_CP014136.1"/>
</dbReference>
<dbReference type="KEGG" id="gqu:AWC35_17940"/>
<reference evidence="7 8" key="1">
    <citation type="submission" date="2016-01" db="EMBL/GenBank/DDBJ databases">
        <authorList>
            <person name="Oliw E.H."/>
        </authorList>
    </citation>
    <scope>NUCLEOTIDE SEQUENCE [LARGE SCALE GENOMIC DNA]</scope>
    <source>
        <strain evidence="7 8">FRB97</strain>
    </source>
</reference>
<protein>
    <recommendedName>
        <fullName evidence="6">FAD-dependent oxidoreductase 2 FAD-binding domain-containing protein</fullName>
    </recommendedName>
</protein>
<evidence type="ECO:0000313" key="8">
    <source>
        <dbReference type="Proteomes" id="UP000217182"/>
    </source>
</evidence>
<feature type="domain" description="FAD-dependent oxidoreductase 2 FAD-binding" evidence="6">
    <location>
        <begin position="39"/>
        <end position="484"/>
    </location>
</feature>
<dbReference type="AlphaFoldDB" id="A0A250B4B1"/>
<evidence type="ECO:0000256" key="4">
    <source>
        <dbReference type="ARBA" id="ARBA00023002"/>
    </source>
</evidence>
<accession>A0A250B4B1</accession>
<comment type="cofactor">
    <cofactor evidence="1">
        <name>FAD</name>
        <dbReference type="ChEBI" id="CHEBI:57692"/>
    </cofactor>
</comment>
<evidence type="ECO:0000259" key="6">
    <source>
        <dbReference type="Pfam" id="PF00890"/>
    </source>
</evidence>